<evidence type="ECO:0000313" key="2">
    <source>
        <dbReference type="EMBL" id="RVT43066.1"/>
    </source>
</evidence>
<dbReference type="SUPFAM" id="SSF141371">
    <property type="entry name" value="PilZ domain-like"/>
    <property type="match status" value="1"/>
</dbReference>
<dbReference type="AlphaFoldDB" id="A0A437JAV5"/>
<protein>
    <submittedName>
        <fullName evidence="2">PilZ domain-containing protein</fullName>
    </submittedName>
</protein>
<accession>A0A437JAV5</accession>
<dbReference type="InterPro" id="IPR009875">
    <property type="entry name" value="PilZ_domain"/>
</dbReference>
<comment type="caution">
    <text evidence="2">The sequence shown here is derived from an EMBL/GenBank/DDBJ whole genome shotgun (WGS) entry which is preliminary data.</text>
</comment>
<dbReference type="Proteomes" id="UP000282977">
    <property type="component" value="Unassembled WGS sequence"/>
</dbReference>
<evidence type="ECO:0000259" key="1">
    <source>
        <dbReference type="Pfam" id="PF07238"/>
    </source>
</evidence>
<feature type="domain" description="PilZ" evidence="1">
    <location>
        <begin position="17"/>
        <end position="94"/>
    </location>
</feature>
<name>A0A437JAV5_9SPHN</name>
<sequence length="132" mass="14353">MVGHNPAGKESHVMQAKRGRVRVAVDVPVTITTVLDSIEATVINLSEAGAQVTGAILPKGTDFQLDCEGHTTFAKVMWVEHDRMGVRFPYALTEGPLHDALQAKQTGRDLRGSLPLAAARRPTFAHFGRNLR</sequence>
<organism evidence="2 3">
    <name type="scientific">Sphingobium algorifonticola</name>
    <dbReference type="NCBI Taxonomy" id="2008318"/>
    <lineage>
        <taxon>Bacteria</taxon>
        <taxon>Pseudomonadati</taxon>
        <taxon>Pseudomonadota</taxon>
        <taxon>Alphaproteobacteria</taxon>
        <taxon>Sphingomonadales</taxon>
        <taxon>Sphingomonadaceae</taxon>
        <taxon>Sphingobium</taxon>
    </lineage>
</organism>
<evidence type="ECO:0000313" key="3">
    <source>
        <dbReference type="Proteomes" id="UP000282977"/>
    </source>
</evidence>
<dbReference type="Pfam" id="PF07238">
    <property type="entry name" value="PilZ"/>
    <property type="match status" value="1"/>
</dbReference>
<dbReference type="GO" id="GO:0035438">
    <property type="term" value="F:cyclic-di-GMP binding"/>
    <property type="evidence" value="ECO:0007669"/>
    <property type="project" value="InterPro"/>
</dbReference>
<reference evidence="2 3" key="1">
    <citation type="submission" date="2019-01" db="EMBL/GenBank/DDBJ databases">
        <authorList>
            <person name="Chen W.-M."/>
        </authorList>
    </citation>
    <scope>NUCLEOTIDE SEQUENCE [LARGE SCALE GENOMIC DNA]</scope>
    <source>
        <strain evidence="2 3">TLA-22</strain>
    </source>
</reference>
<dbReference type="OrthoDB" id="7449195at2"/>
<proteinExistence type="predicted"/>
<gene>
    <name evidence="2" type="ORF">ENE74_00015</name>
</gene>
<keyword evidence="3" id="KW-1185">Reference proteome</keyword>
<dbReference type="EMBL" id="RZUL01000001">
    <property type="protein sequence ID" value="RVT43066.1"/>
    <property type="molecule type" value="Genomic_DNA"/>
</dbReference>